<feature type="binding site" evidence="11">
    <location>
        <position position="150"/>
    </location>
    <ligand>
        <name>S-adenosyl-L-methionine</name>
        <dbReference type="ChEBI" id="CHEBI:59789"/>
    </ligand>
</feature>
<comment type="similarity">
    <text evidence="10">Belongs to the class I-like SAM-binding methyltransferase superfamily. mRNA cap 0 methyltransferase family.</text>
</comment>
<dbReference type="Pfam" id="PF03291">
    <property type="entry name" value="mRNA_G-N7_MeTrfase"/>
    <property type="match status" value="1"/>
</dbReference>
<dbReference type="GeneID" id="108005364"/>
<dbReference type="GO" id="GO:0003723">
    <property type="term" value="F:RNA binding"/>
    <property type="evidence" value="ECO:0007669"/>
    <property type="project" value="UniProtKB-KW"/>
</dbReference>
<feature type="site" description="mRNA cap binding" evidence="12">
    <location>
        <position position="184"/>
    </location>
</feature>
<feature type="site" description="mRNA cap binding" evidence="12">
    <location>
        <position position="153"/>
    </location>
</feature>
<keyword evidence="3 10" id="KW-0507">mRNA processing</keyword>
<evidence type="ECO:0000256" key="7">
    <source>
        <dbReference type="ARBA" id="ARBA00023042"/>
    </source>
</evidence>
<dbReference type="PANTHER" id="PTHR12189:SF2">
    <property type="entry name" value="MRNA CAP GUANINE-N7 METHYLTRANSFERASE"/>
    <property type="match status" value="1"/>
</dbReference>
<organism evidence="15 16">
    <name type="scientific">Drosophila suzukii</name>
    <name type="common">Spotted-wing drosophila fruit fly</name>
    <dbReference type="NCBI Taxonomy" id="28584"/>
    <lineage>
        <taxon>Eukaryota</taxon>
        <taxon>Metazoa</taxon>
        <taxon>Ecdysozoa</taxon>
        <taxon>Arthropoda</taxon>
        <taxon>Hexapoda</taxon>
        <taxon>Insecta</taxon>
        <taxon>Pterygota</taxon>
        <taxon>Neoptera</taxon>
        <taxon>Endopterygota</taxon>
        <taxon>Diptera</taxon>
        <taxon>Brachycera</taxon>
        <taxon>Muscomorpha</taxon>
        <taxon>Ephydroidea</taxon>
        <taxon>Drosophilidae</taxon>
        <taxon>Drosophila</taxon>
        <taxon>Sophophora</taxon>
    </lineage>
</organism>
<dbReference type="Gene3D" id="3.40.50.150">
    <property type="entry name" value="Vaccinia Virus protein VP39"/>
    <property type="match status" value="1"/>
</dbReference>
<evidence type="ECO:0000256" key="8">
    <source>
        <dbReference type="ARBA" id="ARBA00023242"/>
    </source>
</evidence>
<dbReference type="EC" id="2.1.1.56" evidence="10"/>
<keyword evidence="2 10" id="KW-0489">Methyltransferase</keyword>
<evidence type="ECO:0000256" key="6">
    <source>
        <dbReference type="ARBA" id="ARBA00022884"/>
    </source>
</evidence>
<evidence type="ECO:0000256" key="9">
    <source>
        <dbReference type="ARBA" id="ARBA00044712"/>
    </source>
</evidence>
<evidence type="ECO:0000313" key="15">
    <source>
        <dbReference type="Proteomes" id="UP001652628"/>
    </source>
</evidence>
<keyword evidence="8 10" id="KW-0539">Nucleus</keyword>
<keyword evidence="15" id="KW-1185">Reference proteome</keyword>
<keyword evidence="7 10" id="KW-0506">mRNA capping</keyword>
<evidence type="ECO:0000256" key="5">
    <source>
        <dbReference type="ARBA" id="ARBA00022691"/>
    </source>
</evidence>
<evidence type="ECO:0000256" key="1">
    <source>
        <dbReference type="ARBA" id="ARBA00004123"/>
    </source>
</evidence>
<keyword evidence="5 10" id="KW-0949">S-adenosyl-L-methionine</keyword>
<evidence type="ECO:0000256" key="4">
    <source>
        <dbReference type="ARBA" id="ARBA00022679"/>
    </source>
</evidence>
<feature type="compositionally biased region" description="Gly residues" evidence="13">
    <location>
        <begin position="60"/>
        <end position="71"/>
    </location>
</feature>
<dbReference type="PIRSF" id="PIRSF028762">
    <property type="entry name" value="ABD1"/>
    <property type="match status" value="1"/>
</dbReference>
<evidence type="ECO:0000313" key="16">
    <source>
        <dbReference type="RefSeq" id="XP_016924108.2"/>
    </source>
</evidence>
<dbReference type="GO" id="GO:0005634">
    <property type="term" value="C:nucleus"/>
    <property type="evidence" value="ECO:0007669"/>
    <property type="project" value="UniProtKB-SubCell"/>
</dbReference>
<accession>A0AB39YYB7</accession>
<feature type="binding site" evidence="11">
    <location>
        <position position="172"/>
    </location>
    <ligand>
        <name>S-adenosyl-L-methionine</name>
        <dbReference type="ChEBI" id="CHEBI:59789"/>
    </ligand>
</feature>
<keyword evidence="4 10" id="KW-0808">Transferase</keyword>
<evidence type="ECO:0000256" key="13">
    <source>
        <dbReference type="SAM" id="MobiDB-lite"/>
    </source>
</evidence>
<feature type="binding site" evidence="11">
    <location>
        <position position="237"/>
    </location>
    <ligand>
        <name>S-adenosyl-L-methionine</name>
        <dbReference type="ChEBI" id="CHEBI:59789"/>
    </ligand>
</feature>
<evidence type="ECO:0000256" key="10">
    <source>
        <dbReference type="PIRNR" id="PIRNR028762"/>
    </source>
</evidence>
<comment type="catalytic activity">
    <reaction evidence="9">
        <text>a 5'-end (5'-triphosphoguanosine)-ribonucleoside in mRNA + S-adenosyl-L-methionine = a 5'-end (N(7)-methyl 5'-triphosphoguanosine)-ribonucleoside in mRNA + S-adenosyl-L-homocysteine</text>
        <dbReference type="Rhea" id="RHEA:67008"/>
        <dbReference type="Rhea" id="RHEA-COMP:17166"/>
        <dbReference type="Rhea" id="RHEA-COMP:17167"/>
        <dbReference type="ChEBI" id="CHEBI:57856"/>
        <dbReference type="ChEBI" id="CHEBI:59789"/>
        <dbReference type="ChEBI" id="CHEBI:156461"/>
        <dbReference type="ChEBI" id="CHEBI:167617"/>
        <dbReference type="EC" id="2.1.1.56"/>
    </reaction>
</comment>
<feature type="domain" description="MRNA cap 0 methyltransferase" evidence="14">
    <location>
        <begin position="110"/>
        <end position="418"/>
    </location>
</feature>
<reference evidence="16" key="1">
    <citation type="submission" date="2025-08" db="UniProtKB">
        <authorList>
            <consortium name="RefSeq"/>
        </authorList>
    </citation>
    <scope>IDENTIFICATION</scope>
</reference>
<comment type="subcellular location">
    <subcellularLocation>
        <location evidence="1 10">Nucleus</location>
    </subcellularLocation>
</comment>
<name>A0AB39YYB7_DROSZ</name>
<evidence type="ECO:0000256" key="2">
    <source>
        <dbReference type="ARBA" id="ARBA00022603"/>
    </source>
</evidence>
<dbReference type="InterPro" id="IPR039753">
    <property type="entry name" value="RG7MT1"/>
</dbReference>
<dbReference type="PANTHER" id="PTHR12189">
    <property type="entry name" value="MRNA GUANINE-7- METHYLTRANSFERASE"/>
    <property type="match status" value="1"/>
</dbReference>
<evidence type="ECO:0000256" key="11">
    <source>
        <dbReference type="PIRSR" id="PIRSR028762-1"/>
    </source>
</evidence>
<feature type="compositionally biased region" description="Basic and acidic residues" evidence="13">
    <location>
        <begin position="49"/>
        <end position="59"/>
    </location>
</feature>
<feature type="binding site" evidence="11">
    <location>
        <position position="209"/>
    </location>
    <ligand>
        <name>S-adenosyl-L-methionine</name>
        <dbReference type="ChEBI" id="CHEBI:59789"/>
    </ligand>
</feature>
<dbReference type="SUPFAM" id="SSF53335">
    <property type="entry name" value="S-adenosyl-L-methionine-dependent methyltransferases"/>
    <property type="match status" value="1"/>
</dbReference>
<proteinExistence type="inferred from homology"/>
<dbReference type="RefSeq" id="XP_016924108.2">
    <property type="nucleotide sequence ID" value="XM_017068619.4"/>
</dbReference>
<dbReference type="InterPro" id="IPR004971">
    <property type="entry name" value="mRNA_G-N7_MeTrfase_dom"/>
</dbReference>
<dbReference type="PROSITE" id="PS51562">
    <property type="entry name" value="RNA_CAP0_MT"/>
    <property type="match status" value="1"/>
</dbReference>
<feature type="site" description="mRNA cap binding" evidence="12">
    <location>
        <position position="410"/>
    </location>
</feature>
<feature type="site" description="mRNA cap binding" evidence="12">
    <location>
        <position position="321"/>
    </location>
</feature>
<dbReference type="CDD" id="cd02440">
    <property type="entry name" value="AdoMet_MTases"/>
    <property type="match status" value="1"/>
</dbReference>
<feature type="binding site" evidence="11">
    <location>
        <position position="123"/>
    </location>
    <ligand>
        <name>S-adenosyl-L-methionine</name>
        <dbReference type="ChEBI" id="CHEBI:59789"/>
    </ligand>
</feature>
<evidence type="ECO:0000256" key="12">
    <source>
        <dbReference type="PIRSR" id="PIRSR028762-2"/>
    </source>
</evidence>
<dbReference type="GO" id="GO:0004482">
    <property type="term" value="F:mRNA 5'-cap (guanine-N7-)-methyltransferase activity"/>
    <property type="evidence" value="ECO:0007669"/>
    <property type="project" value="UniProtKB-EC"/>
</dbReference>
<dbReference type="InterPro" id="IPR016899">
    <property type="entry name" value="mRNA_G-N7_MeTrfase_euk"/>
</dbReference>
<feature type="binding site" evidence="11">
    <location>
        <position position="232"/>
    </location>
    <ligand>
        <name>S-adenosyl-L-methionine</name>
        <dbReference type="ChEBI" id="CHEBI:59789"/>
    </ligand>
</feature>
<evidence type="ECO:0000259" key="14">
    <source>
        <dbReference type="PROSITE" id="PS51562"/>
    </source>
</evidence>
<sequence length="434" mass="49132">MSVNYEQNAADEQFARAHKAVRLSDDEEESEGPAESTSLPEDGPPASKRAREFYEEPGGKGEGGASGGGSGPDEPEEPEAEAAGGAANTHVVAHHYNELKEAGRKDRQKSKIFFMRNFNNWIKSQLINEYMSQIKDQKRMGDALRVLDMCCGKGGDLLKWEKAAISHLICTDIAEVSVEQCQRRYQDILQRAEKSKFANKFTAEFFACDSTLVRLRERYKDPSLQLNLVSCQFAFHYCFESMAQADCMMRNAAECLKPGGFFIATMPDAYEIIRRLRAAGPDARRFGNDVYSIEFDCETDPLPFFGAKYQFHLEGVVDCPEFLVHFPTLVKLGRKYGLQLIRRSTFADYYKESLPHGKNLLQRMSGLETVQPQRCENDEQFVHVKNFQGAQRGRPLGTLSKSEWEAATLYLVCAFKKCKNTWDTNGKPLFEFDD</sequence>
<protein>
    <recommendedName>
        <fullName evidence="10">mRNA cap guanine-N(7) methyltransferase</fullName>
        <ecNumber evidence="10">2.1.1.56</ecNumber>
    </recommendedName>
    <alternativeName>
        <fullName evidence="10">mRNA (guanine-N(7))-methyltransferase</fullName>
    </alternativeName>
    <alternativeName>
        <fullName evidence="10">mRNA cap methyltransferase</fullName>
    </alternativeName>
</protein>
<feature type="site" description="mRNA cap binding" evidence="12">
    <location>
        <position position="236"/>
    </location>
</feature>
<dbReference type="AlphaFoldDB" id="A0AB39YYB7"/>
<feature type="binding site" evidence="12">
    <location>
        <begin position="119"/>
        <end position="120"/>
    </location>
    <ligand>
        <name>mRNA</name>
        <dbReference type="ChEBI" id="CHEBI:33699"/>
    </ligand>
</feature>
<keyword evidence="6 10" id="KW-0694">RNA-binding</keyword>
<feature type="site" description="mRNA cap binding" evidence="12">
    <location>
        <position position="159"/>
    </location>
</feature>
<gene>
    <name evidence="16" type="primary">Rnmt</name>
</gene>
<dbReference type="InterPro" id="IPR029063">
    <property type="entry name" value="SAM-dependent_MTases_sf"/>
</dbReference>
<evidence type="ECO:0000256" key="3">
    <source>
        <dbReference type="ARBA" id="ARBA00022664"/>
    </source>
</evidence>
<dbReference type="CTD" id="8731"/>
<dbReference type="Proteomes" id="UP001652628">
    <property type="component" value="Chromosome 2L"/>
</dbReference>
<feature type="region of interest" description="Disordered" evidence="13">
    <location>
        <begin position="1"/>
        <end position="86"/>
    </location>
</feature>